<dbReference type="Gene3D" id="3.80.10.10">
    <property type="entry name" value="Ribonuclease Inhibitor"/>
    <property type="match status" value="2"/>
</dbReference>
<dbReference type="Proteomes" id="UP001279410">
    <property type="component" value="Unassembled WGS sequence"/>
</dbReference>
<protein>
    <submittedName>
        <fullName evidence="2">Leucine-rich repeat-containing protein 31</fullName>
    </submittedName>
</protein>
<dbReference type="InterPro" id="IPR001611">
    <property type="entry name" value="Leu-rich_rpt"/>
</dbReference>
<proteinExistence type="predicted"/>
<dbReference type="SMART" id="SM00368">
    <property type="entry name" value="LRR_RI"/>
    <property type="match status" value="7"/>
</dbReference>
<dbReference type="InterPro" id="IPR042419">
    <property type="entry name" value="LRC31"/>
</dbReference>
<dbReference type="SUPFAM" id="SSF52047">
    <property type="entry name" value="RNI-like"/>
    <property type="match status" value="2"/>
</dbReference>
<reference evidence="2" key="1">
    <citation type="submission" date="2022-08" db="EMBL/GenBank/DDBJ databases">
        <title>Genome sequencing of akame (Lates japonicus).</title>
        <authorList>
            <person name="Hashiguchi Y."/>
            <person name="Takahashi H."/>
        </authorList>
    </citation>
    <scope>NUCLEOTIDE SEQUENCE</scope>
    <source>
        <strain evidence="2">Kochi</strain>
    </source>
</reference>
<dbReference type="EMBL" id="BRZM01000020">
    <property type="protein sequence ID" value="GLD54460.1"/>
    <property type="molecule type" value="Genomic_DNA"/>
</dbReference>
<name>A0AAD3MHT1_LATJO</name>
<evidence type="ECO:0000256" key="1">
    <source>
        <dbReference type="SAM" id="MobiDB-lite"/>
    </source>
</evidence>
<organism evidence="2 3">
    <name type="scientific">Lates japonicus</name>
    <name type="common">Japanese lates</name>
    <dbReference type="NCBI Taxonomy" id="270547"/>
    <lineage>
        <taxon>Eukaryota</taxon>
        <taxon>Metazoa</taxon>
        <taxon>Chordata</taxon>
        <taxon>Craniata</taxon>
        <taxon>Vertebrata</taxon>
        <taxon>Euteleostomi</taxon>
        <taxon>Actinopterygii</taxon>
        <taxon>Neopterygii</taxon>
        <taxon>Teleostei</taxon>
        <taxon>Neoteleostei</taxon>
        <taxon>Acanthomorphata</taxon>
        <taxon>Carangaria</taxon>
        <taxon>Carangaria incertae sedis</taxon>
        <taxon>Centropomidae</taxon>
        <taxon>Lates</taxon>
    </lineage>
</organism>
<evidence type="ECO:0000313" key="2">
    <source>
        <dbReference type="EMBL" id="GLD54460.1"/>
    </source>
</evidence>
<sequence length="592" mass="63684">MIHLTSTGHDVAQVSDRMESADGQRGRDGGGSQRRSPLDVIMSQIRRKRTASDRKPLGRFLSRTSERAGIPEDGEVEGRESVPDAAEVVESERDVGWGRVSVFLQRLGKKADSRSLSLAHCDLTATDLLELATLLQFLPQLEEVDVSWNELIGGCLKALTSHLHHVSGIRTLRLCSCRLNADDTTALGEALGCVPLLEILDLSWNCGVGSGGLQGLLGKLHPTLREIHLVSCQLTAPDAAALGGIVSALPRLCVLDVSCNPRLTQEVDSDGGGFGELAASLSHATSLTTLRLQACGLTTDCLDALGGSLRWLPSVRELDLSCNKSLAGGLNRLTPHLAHLTHLESLDLHLCCLTRSDLEALIQVLPSLTALTELDVSSNKEAGGVIQPLVSALPLTQVKRLPLSSCSLSEESFTALALAVPYLRSVDVSWCKVVGGRLALLLDALQPSVILELRLSSCELSTDDLHHLAAVCRRGCLSSLRLLDLSYNGSVGDDGWSSLFTAGGLGSLEDVDLSLRASTSARCSAWLPALLRALPRLPALTRLAVQRWTFGSQDRQQLNHCLRKRNVLLEWDPHIKDTTSSCKPANQESPEE</sequence>
<gene>
    <name evidence="2" type="ORF">AKAME5_000706900</name>
</gene>
<accession>A0AAD3MHT1</accession>
<feature type="region of interest" description="Disordered" evidence="1">
    <location>
        <begin position="1"/>
        <end position="87"/>
    </location>
</feature>
<keyword evidence="3" id="KW-1185">Reference proteome</keyword>
<comment type="caution">
    <text evidence="2">The sequence shown here is derived from an EMBL/GenBank/DDBJ whole genome shotgun (WGS) entry which is preliminary data.</text>
</comment>
<feature type="compositionally biased region" description="Basic and acidic residues" evidence="1">
    <location>
        <begin position="16"/>
        <end position="28"/>
    </location>
</feature>
<feature type="compositionally biased region" description="Basic and acidic residues" evidence="1">
    <location>
        <begin position="64"/>
        <end position="82"/>
    </location>
</feature>
<dbReference type="AlphaFoldDB" id="A0AAD3MHT1"/>
<dbReference type="Pfam" id="PF13516">
    <property type="entry name" value="LRR_6"/>
    <property type="match status" value="3"/>
</dbReference>
<dbReference type="PANTHER" id="PTHR24109:SF3">
    <property type="entry name" value="LEUCINE-RICH REPEAT-CONTAINING PROTEIN 31"/>
    <property type="match status" value="1"/>
</dbReference>
<dbReference type="PANTHER" id="PTHR24109">
    <property type="entry name" value="LEUCINE-RICH REPEAT-CONTAINING PROTEIN 31"/>
    <property type="match status" value="1"/>
</dbReference>
<evidence type="ECO:0000313" key="3">
    <source>
        <dbReference type="Proteomes" id="UP001279410"/>
    </source>
</evidence>
<dbReference type="InterPro" id="IPR032675">
    <property type="entry name" value="LRR_dom_sf"/>
</dbReference>